<evidence type="ECO:0000313" key="2">
    <source>
        <dbReference type="Proteomes" id="UP001595075"/>
    </source>
</evidence>
<protein>
    <submittedName>
        <fullName evidence="1">Uncharacterized protein</fullName>
    </submittedName>
</protein>
<organism evidence="1 2">
    <name type="scientific">Oculimacula yallundae</name>
    <dbReference type="NCBI Taxonomy" id="86028"/>
    <lineage>
        <taxon>Eukaryota</taxon>
        <taxon>Fungi</taxon>
        <taxon>Dikarya</taxon>
        <taxon>Ascomycota</taxon>
        <taxon>Pezizomycotina</taxon>
        <taxon>Leotiomycetes</taxon>
        <taxon>Helotiales</taxon>
        <taxon>Ploettnerulaceae</taxon>
        <taxon>Oculimacula</taxon>
    </lineage>
</organism>
<name>A0ABR4CVZ2_9HELO</name>
<accession>A0ABR4CVZ2</accession>
<evidence type="ECO:0000313" key="1">
    <source>
        <dbReference type="EMBL" id="KAL2074105.1"/>
    </source>
</evidence>
<reference evidence="1 2" key="1">
    <citation type="journal article" date="2024" name="Commun. Biol.">
        <title>Comparative genomic analysis of thermophilic fungi reveals convergent evolutionary adaptations and gene losses.</title>
        <authorList>
            <person name="Steindorff A.S."/>
            <person name="Aguilar-Pontes M.V."/>
            <person name="Robinson A.J."/>
            <person name="Andreopoulos B."/>
            <person name="LaButti K."/>
            <person name="Kuo A."/>
            <person name="Mondo S."/>
            <person name="Riley R."/>
            <person name="Otillar R."/>
            <person name="Haridas S."/>
            <person name="Lipzen A."/>
            <person name="Grimwood J."/>
            <person name="Schmutz J."/>
            <person name="Clum A."/>
            <person name="Reid I.D."/>
            <person name="Moisan M.C."/>
            <person name="Butler G."/>
            <person name="Nguyen T.T.M."/>
            <person name="Dewar K."/>
            <person name="Conant G."/>
            <person name="Drula E."/>
            <person name="Henrissat B."/>
            <person name="Hansel C."/>
            <person name="Singer S."/>
            <person name="Hutchinson M.I."/>
            <person name="de Vries R.P."/>
            <person name="Natvig D.O."/>
            <person name="Powell A.J."/>
            <person name="Tsang A."/>
            <person name="Grigoriev I.V."/>
        </authorList>
    </citation>
    <scope>NUCLEOTIDE SEQUENCE [LARGE SCALE GENOMIC DNA]</scope>
    <source>
        <strain evidence="1 2">CBS 494.80</strain>
    </source>
</reference>
<gene>
    <name evidence="1" type="ORF">VTL71DRAFT_7883</name>
</gene>
<dbReference type="EMBL" id="JAZHXI010000002">
    <property type="protein sequence ID" value="KAL2074105.1"/>
    <property type="molecule type" value="Genomic_DNA"/>
</dbReference>
<keyword evidence="2" id="KW-1185">Reference proteome</keyword>
<comment type="caution">
    <text evidence="1">The sequence shown here is derived from an EMBL/GenBank/DDBJ whole genome shotgun (WGS) entry which is preliminary data.</text>
</comment>
<sequence length="181" mass="21104">MLTRGWLRWYALQGSGNITMGGEAYPCMLSTYPPINSPVFARSCCFSYAEKSTDSSTTFSIYQLQSLVYLFGSNRHCCVWEELYSEVTDLQQLQDTIIVAEDIIWVTHTIRLLEYTCNIRLNESIYGKRQLSKEEENRTILSICWLIRRRFLLLRTTFFVDSWSSNAGLPNINTTSRPRYF</sequence>
<dbReference type="Proteomes" id="UP001595075">
    <property type="component" value="Unassembled WGS sequence"/>
</dbReference>
<proteinExistence type="predicted"/>